<evidence type="ECO:0000313" key="6">
    <source>
        <dbReference type="EMBL" id="MBV2359351.1"/>
    </source>
</evidence>
<keyword evidence="4" id="KW-1133">Transmembrane helix</keyword>
<protein>
    <submittedName>
        <fullName evidence="6">Chemotaxis protein MotB</fullName>
    </submittedName>
</protein>
<dbReference type="Pfam" id="PF13677">
    <property type="entry name" value="MotB_plug"/>
    <property type="match status" value="1"/>
</dbReference>
<keyword evidence="7" id="KW-1185">Reference proteome</keyword>
<dbReference type="Proteomes" id="UP001166293">
    <property type="component" value="Unassembled WGS sequence"/>
</dbReference>
<name>A0ABS6N5Q4_9RHOB</name>
<comment type="caution">
    <text evidence="6">The sequence shown here is derived from an EMBL/GenBank/DDBJ whole genome shotgun (WGS) entry which is preliminary data.</text>
</comment>
<evidence type="ECO:0000259" key="5">
    <source>
        <dbReference type="Pfam" id="PF13677"/>
    </source>
</evidence>
<comment type="subcellular location">
    <subcellularLocation>
        <location evidence="1">Membrane</location>
    </subcellularLocation>
</comment>
<accession>A0ABS6N5Q4</accession>
<sequence>MGADSNVAPVIIRKKKIVVAGGHHGGAWKVAYADFVTAMMAFFMLMWLLNATTEKQRKGLADYFNPTVAVARVSGGGEGSFGGDTIFAENTLSQVGTGATSFRPTASHQARGIETSSEAERDSTSDEGDNSAFGRIEDLLVGLGGESLVSDDIRHHIETRLTDEGLVVELFDTDEAPLFNDDGAPTGLTGRLAQVIAAAAEVVTNPVAIEAHVATYPVVRLTDPSWQVTSERAASFRTMLVDSGLADERVQRMTAHGDREADDRNRMDRRNNRIEVIFLRSP</sequence>
<evidence type="ECO:0000256" key="3">
    <source>
        <dbReference type="SAM" id="MobiDB-lite"/>
    </source>
</evidence>
<dbReference type="InterPro" id="IPR050330">
    <property type="entry name" value="Bact_OuterMem_StrucFunc"/>
</dbReference>
<dbReference type="InterPro" id="IPR025713">
    <property type="entry name" value="MotB-like_N_dom"/>
</dbReference>
<gene>
    <name evidence="6" type="ORF">KUH32_06175</name>
</gene>
<feature type="compositionally biased region" description="Polar residues" evidence="3">
    <location>
        <begin position="98"/>
        <end position="108"/>
    </location>
</feature>
<dbReference type="RefSeq" id="WP_217777169.1">
    <property type="nucleotide sequence ID" value="NZ_JAHRWL010000001.1"/>
</dbReference>
<evidence type="ECO:0000256" key="4">
    <source>
        <dbReference type="SAM" id="Phobius"/>
    </source>
</evidence>
<dbReference type="EMBL" id="JAHRWL010000001">
    <property type="protein sequence ID" value="MBV2359351.1"/>
    <property type="molecule type" value="Genomic_DNA"/>
</dbReference>
<evidence type="ECO:0000256" key="1">
    <source>
        <dbReference type="ARBA" id="ARBA00004370"/>
    </source>
</evidence>
<reference evidence="6" key="1">
    <citation type="submission" date="2021-06" db="EMBL/GenBank/DDBJ databases">
        <title>Thalassococcus sp. CAU 1522 isolated from sea sand, Republic of Korea.</title>
        <authorList>
            <person name="Kim W."/>
        </authorList>
    </citation>
    <scope>NUCLEOTIDE SEQUENCE</scope>
    <source>
        <strain evidence="6">CAU 1522</strain>
    </source>
</reference>
<keyword evidence="4" id="KW-0812">Transmembrane</keyword>
<evidence type="ECO:0000256" key="2">
    <source>
        <dbReference type="ARBA" id="ARBA00023136"/>
    </source>
</evidence>
<organism evidence="6 7">
    <name type="scientific">Thalassococcus arenae</name>
    <dbReference type="NCBI Taxonomy" id="2851652"/>
    <lineage>
        <taxon>Bacteria</taxon>
        <taxon>Pseudomonadati</taxon>
        <taxon>Pseudomonadota</taxon>
        <taxon>Alphaproteobacteria</taxon>
        <taxon>Rhodobacterales</taxon>
        <taxon>Roseobacteraceae</taxon>
        <taxon>Thalassococcus</taxon>
    </lineage>
</organism>
<dbReference type="PANTHER" id="PTHR30329:SF21">
    <property type="entry name" value="LIPOPROTEIN YIAD-RELATED"/>
    <property type="match status" value="1"/>
</dbReference>
<feature type="region of interest" description="Disordered" evidence="3">
    <location>
        <begin position="98"/>
        <end position="131"/>
    </location>
</feature>
<evidence type="ECO:0000313" key="7">
    <source>
        <dbReference type="Proteomes" id="UP001166293"/>
    </source>
</evidence>
<feature type="domain" description="Motility protein B-like N-terminal" evidence="5">
    <location>
        <begin position="14"/>
        <end position="66"/>
    </location>
</feature>
<feature type="transmembrane region" description="Helical" evidence="4">
    <location>
        <begin position="30"/>
        <end position="49"/>
    </location>
</feature>
<proteinExistence type="predicted"/>
<dbReference type="PANTHER" id="PTHR30329">
    <property type="entry name" value="STATOR ELEMENT OF FLAGELLAR MOTOR COMPLEX"/>
    <property type="match status" value="1"/>
</dbReference>
<keyword evidence="2 4" id="KW-0472">Membrane</keyword>